<keyword evidence="1" id="KW-1133">Transmembrane helix</keyword>
<dbReference type="AlphaFoldDB" id="A0A4Y2EJN2"/>
<reference evidence="2 3" key="1">
    <citation type="journal article" date="2019" name="Sci. Rep.">
        <title>Orb-weaving spider Araneus ventricosus genome elucidates the spidroin gene catalogue.</title>
        <authorList>
            <person name="Kono N."/>
            <person name="Nakamura H."/>
            <person name="Ohtoshi R."/>
            <person name="Moran D.A.P."/>
            <person name="Shinohara A."/>
            <person name="Yoshida Y."/>
            <person name="Fujiwara M."/>
            <person name="Mori M."/>
            <person name="Tomita M."/>
            <person name="Arakawa K."/>
        </authorList>
    </citation>
    <scope>NUCLEOTIDE SEQUENCE [LARGE SCALE GENOMIC DNA]</scope>
</reference>
<protein>
    <submittedName>
        <fullName evidence="2">Uncharacterized protein</fullName>
    </submittedName>
</protein>
<comment type="caution">
    <text evidence="2">The sequence shown here is derived from an EMBL/GenBank/DDBJ whole genome shotgun (WGS) entry which is preliminary data.</text>
</comment>
<keyword evidence="1" id="KW-0472">Membrane</keyword>
<gene>
    <name evidence="2" type="ORF">AVEN_20712_1</name>
</gene>
<keyword evidence="1" id="KW-0812">Transmembrane</keyword>
<evidence type="ECO:0000256" key="1">
    <source>
        <dbReference type="SAM" id="Phobius"/>
    </source>
</evidence>
<accession>A0A4Y2EJN2</accession>
<proteinExistence type="predicted"/>
<dbReference type="Proteomes" id="UP000499080">
    <property type="component" value="Unassembled WGS sequence"/>
</dbReference>
<name>A0A4Y2EJN2_ARAVE</name>
<evidence type="ECO:0000313" key="2">
    <source>
        <dbReference type="EMBL" id="GBM29402.1"/>
    </source>
</evidence>
<evidence type="ECO:0000313" key="3">
    <source>
        <dbReference type="Proteomes" id="UP000499080"/>
    </source>
</evidence>
<feature type="transmembrane region" description="Helical" evidence="1">
    <location>
        <begin position="7"/>
        <end position="27"/>
    </location>
</feature>
<dbReference type="EMBL" id="BGPR01093027">
    <property type="protein sequence ID" value="GBM29402.1"/>
    <property type="molecule type" value="Genomic_DNA"/>
</dbReference>
<organism evidence="2 3">
    <name type="scientific">Araneus ventricosus</name>
    <name type="common">Orbweaver spider</name>
    <name type="synonym">Epeira ventricosa</name>
    <dbReference type="NCBI Taxonomy" id="182803"/>
    <lineage>
        <taxon>Eukaryota</taxon>
        <taxon>Metazoa</taxon>
        <taxon>Ecdysozoa</taxon>
        <taxon>Arthropoda</taxon>
        <taxon>Chelicerata</taxon>
        <taxon>Arachnida</taxon>
        <taxon>Araneae</taxon>
        <taxon>Araneomorphae</taxon>
        <taxon>Entelegynae</taxon>
        <taxon>Araneoidea</taxon>
        <taxon>Araneidae</taxon>
        <taxon>Araneus</taxon>
    </lineage>
</organism>
<sequence>MKEIRPCALSNILSIVFPLLILVWVPLGKHHEYVNEKSPDKIKGSRFPGDYNNGLGLPSAVDSACILPEGSGCGRRWLLGLRPQYCYKNCPVGVRENSTISRIMKNDALFPNIQENTKHR</sequence>
<keyword evidence="3" id="KW-1185">Reference proteome</keyword>